<name>A0A423L689_PSEFL</name>
<organism evidence="1 2">
    <name type="scientific">Pseudomonas fluorescens</name>
    <dbReference type="NCBI Taxonomy" id="294"/>
    <lineage>
        <taxon>Bacteria</taxon>
        <taxon>Pseudomonadati</taxon>
        <taxon>Pseudomonadota</taxon>
        <taxon>Gammaproteobacteria</taxon>
        <taxon>Pseudomonadales</taxon>
        <taxon>Pseudomonadaceae</taxon>
        <taxon>Pseudomonas</taxon>
    </lineage>
</organism>
<reference evidence="1 2" key="1">
    <citation type="submission" date="2016-10" db="EMBL/GenBank/DDBJ databases">
        <title>Comparative genome analysis of multiple Pseudomonas spp. focuses on biocontrol and plant growth promoting traits.</title>
        <authorList>
            <person name="Tao X.-Y."/>
            <person name="Taylor C.G."/>
        </authorList>
    </citation>
    <scope>NUCLEOTIDE SEQUENCE [LARGE SCALE GENOMIC DNA]</scope>
    <source>
        <strain evidence="1 2">24D3</strain>
    </source>
</reference>
<protein>
    <submittedName>
        <fullName evidence="1">Uncharacterized protein</fullName>
    </submittedName>
</protein>
<dbReference type="Proteomes" id="UP000285757">
    <property type="component" value="Unassembled WGS sequence"/>
</dbReference>
<evidence type="ECO:0000313" key="1">
    <source>
        <dbReference type="EMBL" id="RON63816.1"/>
    </source>
</evidence>
<proteinExistence type="predicted"/>
<dbReference type="AlphaFoldDB" id="A0A423L689"/>
<sequence>MTDEHKVRFFLRSPQRDSQPLIFQQSANENGVAYALLPPSVFASFVGQQVELWSDVTQDGCPIHSSILRLHVKRFKQSELPEPEVLDRTCEDCTQWLDLRQLPGDARMRLKPWPLMNEGQLVWVTCIGQRTDKEFTLIHLLEGQEVTPGQVVEGLNLNIPRWWLDLLMDGSSFEVKVAVSFDGSACRRRAHRFPGISEKVRLAPIDLPAPRVDEASAGELDPHAAAAGATVSFVWPGLRPSDRVCVHWGNDTALACQTGASSSSLTFAVPVHCIGEVLGQAIKVWCTVVRDGHLLTSPSTELCVLKLTRLPSLTVEQANAGVLDLNAVAGDVLLKVAPWDFAQAQQPTWLTISGDSENGVPCEVNLRIAKPLSAREAKQGIADILPREMLQAFADATEVHLQFRAGFEGTVERETAQVFPPLTLKLITQRISDTEDFTGLPNELVTEGNRIVSAPMMGIEFLSGNGQAGISTYPPVRGMKEGPAITLCYNLGRVTPPQRVQLKFKFRYLQMRFAWTHLHWLGKIFFYDGQEELGLVELKGADAGGSLHQWVEYQAPEGKRINNVVIEAEDYSFLSQFTAVR</sequence>
<dbReference type="EMBL" id="MOBU01000017">
    <property type="protein sequence ID" value="RON63816.1"/>
    <property type="molecule type" value="Genomic_DNA"/>
</dbReference>
<gene>
    <name evidence="1" type="ORF">BK671_21650</name>
</gene>
<accession>A0A423L689</accession>
<evidence type="ECO:0000313" key="2">
    <source>
        <dbReference type="Proteomes" id="UP000285757"/>
    </source>
</evidence>
<comment type="caution">
    <text evidence="1">The sequence shown here is derived from an EMBL/GenBank/DDBJ whole genome shotgun (WGS) entry which is preliminary data.</text>
</comment>